<feature type="domain" description="Tryptophan synthase beta chain-like PALP" evidence="4">
    <location>
        <begin position="16"/>
        <end position="302"/>
    </location>
</feature>
<proteinExistence type="predicted"/>
<dbReference type="InterPro" id="IPR036052">
    <property type="entry name" value="TrpB-like_PALP_sf"/>
</dbReference>
<dbReference type="RefSeq" id="WP_183511731.1">
    <property type="nucleotide sequence ID" value="NZ_BAABGK010000012.1"/>
</dbReference>
<protein>
    <submittedName>
        <fullName evidence="5">Threonine dehydratase</fullName>
        <ecNumber evidence="5">4.3.1.19</ecNumber>
    </submittedName>
</protein>
<dbReference type="Proteomes" id="UP000523000">
    <property type="component" value="Unassembled WGS sequence"/>
</dbReference>
<dbReference type="GO" id="GO:0009097">
    <property type="term" value="P:isoleucine biosynthetic process"/>
    <property type="evidence" value="ECO:0007669"/>
    <property type="project" value="TreeGrafter"/>
</dbReference>
<comment type="cofactor">
    <cofactor evidence="1">
        <name>pyridoxal 5'-phosphate</name>
        <dbReference type="ChEBI" id="CHEBI:597326"/>
    </cofactor>
</comment>
<dbReference type="Gene3D" id="3.40.50.1100">
    <property type="match status" value="2"/>
</dbReference>
<name>A0A839QR39_9MICC</name>
<organism evidence="5 6">
    <name type="scientific">Paeniglutamicibacter cryotolerans</name>
    <dbReference type="NCBI Taxonomy" id="670079"/>
    <lineage>
        <taxon>Bacteria</taxon>
        <taxon>Bacillati</taxon>
        <taxon>Actinomycetota</taxon>
        <taxon>Actinomycetes</taxon>
        <taxon>Micrococcales</taxon>
        <taxon>Micrococcaceae</taxon>
        <taxon>Paeniglutamicibacter</taxon>
    </lineage>
</organism>
<dbReference type="EMBL" id="JACHVS010000001">
    <property type="protein sequence ID" value="MBB2996456.1"/>
    <property type="molecule type" value="Genomic_DNA"/>
</dbReference>
<reference evidence="5 6" key="1">
    <citation type="submission" date="2020-08" db="EMBL/GenBank/DDBJ databases">
        <title>Sequencing the genomes of 1000 actinobacteria strains.</title>
        <authorList>
            <person name="Klenk H.-P."/>
        </authorList>
    </citation>
    <scope>NUCLEOTIDE SEQUENCE [LARGE SCALE GENOMIC DNA]</scope>
    <source>
        <strain evidence="5 6">DSM 22826</strain>
    </source>
</reference>
<dbReference type="InterPro" id="IPR001926">
    <property type="entry name" value="TrpB-like_PALP"/>
</dbReference>
<keyword evidence="6" id="KW-1185">Reference proteome</keyword>
<dbReference type="NCBIfam" id="NF006094">
    <property type="entry name" value="PRK08246.1"/>
    <property type="match status" value="1"/>
</dbReference>
<dbReference type="Pfam" id="PF00291">
    <property type="entry name" value="PALP"/>
    <property type="match status" value="1"/>
</dbReference>
<sequence>MLVPDDIQVACDRIAGHLRTTPTMKLDEPELPGVAFLILEQTQHTGTFKAPGAFNRQLAADEAEMLDPAVGIVAASGGNSGMAHAYAARELGVPAHVFVPATAPEVKVARLRSYGAIVHLSGTEYLHPYDAAMDHARASGALVCHAYDQDEIVAGAGTIGLEILEQSTGLDTILVAVGGGGLMGGIAAAVGHRIRVIGVEPGICPTLRQALEAGAPVDISVSGVAADSLGAAKIGAIGFTQAVAHGVESPLVTDESISEGRAWMWENQRMALEHGAAAVIAAIRSGAYLAAPGERVGLLLCGANTDPASLVARA</sequence>
<dbReference type="GO" id="GO:0003941">
    <property type="term" value="F:L-serine ammonia-lyase activity"/>
    <property type="evidence" value="ECO:0007669"/>
    <property type="project" value="TreeGrafter"/>
</dbReference>
<accession>A0A839QR39</accession>
<evidence type="ECO:0000259" key="4">
    <source>
        <dbReference type="Pfam" id="PF00291"/>
    </source>
</evidence>
<dbReference type="PANTHER" id="PTHR48078">
    <property type="entry name" value="THREONINE DEHYDRATASE, MITOCHONDRIAL-RELATED"/>
    <property type="match status" value="1"/>
</dbReference>
<evidence type="ECO:0000256" key="1">
    <source>
        <dbReference type="ARBA" id="ARBA00001933"/>
    </source>
</evidence>
<keyword evidence="3 5" id="KW-0456">Lyase</keyword>
<dbReference type="PANTHER" id="PTHR48078:SF6">
    <property type="entry name" value="L-THREONINE DEHYDRATASE CATABOLIC TDCB"/>
    <property type="match status" value="1"/>
</dbReference>
<evidence type="ECO:0000313" key="5">
    <source>
        <dbReference type="EMBL" id="MBB2996456.1"/>
    </source>
</evidence>
<gene>
    <name evidence="5" type="ORF">E9229_002647</name>
</gene>
<dbReference type="GO" id="GO:0004794">
    <property type="term" value="F:threonine deaminase activity"/>
    <property type="evidence" value="ECO:0007669"/>
    <property type="project" value="UniProtKB-EC"/>
</dbReference>
<evidence type="ECO:0000256" key="2">
    <source>
        <dbReference type="ARBA" id="ARBA00022898"/>
    </source>
</evidence>
<dbReference type="GO" id="GO:0006567">
    <property type="term" value="P:L-threonine catabolic process"/>
    <property type="evidence" value="ECO:0007669"/>
    <property type="project" value="TreeGrafter"/>
</dbReference>
<dbReference type="GO" id="GO:0006565">
    <property type="term" value="P:L-serine catabolic process"/>
    <property type="evidence" value="ECO:0007669"/>
    <property type="project" value="TreeGrafter"/>
</dbReference>
<dbReference type="InterPro" id="IPR050147">
    <property type="entry name" value="Ser/Thr_Dehydratase"/>
</dbReference>
<evidence type="ECO:0000256" key="3">
    <source>
        <dbReference type="ARBA" id="ARBA00023239"/>
    </source>
</evidence>
<dbReference type="SUPFAM" id="SSF53686">
    <property type="entry name" value="Tryptophan synthase beta subunit-like PLP-dependent enzymes"/>
    <property type="match status" value="1"/>
</dbReference>
<evidence type="ECO:0000313" key="6">
    <source>
        <dbReference type="Proteomes" id="UP000523000"/>
    </source>
</evidence>
<keyword evidence="2" id="KW-0663">Pyridoxal phosphate</keyword>
<dbReference type="EC" id="4.3.1.19" evidence="5"/>
<comment type="caution">
    <text evidence="5">The sequence shown here is derived from an EMBL/GenBank/DDBJ whole genome shotgun (WGS) entry which is preliminary data.</text>
</comment>
<dbReference type="AlphaFoldDB" id="A0A839QR39"/>